<gene>
    <name evidence="1" type="ORF">JOD45_000156</name>
</gene>
<evidence type="ECO:0000313" key="1">
    <source>
        <dbReference type="EMBL" id="MBM7643965.1"/>
    </source>
</evidence>
<sequence>MGNNQIDIKPSELKTGALRLASARDFANSINASIASALANVPVGYNDLSLNSVISKISDMERTLSETAIKFEQADNRIDSILLQTVPGFTGIVSKENGFNKKGLFNGANFGVNHTNASLNTSPLNEQLGGDAKGVFFENDIINEYRTPSTEFKRGNIKSQDQPANKNSNNLLNKIKAYDAEYQKIYKHNHYVFKPSDRLSMAGNSKKNGLYAETLSGEVDVRIPKNINTLITDALSGSKIGGQANASLANVGANYGRFKVYEKVGTAQAVLQVKSGFNASAKAAFVDYGAGMGPFNTDVKCGYGEAVFKANYHMVKAGAKLDAAKAEGEVKIGLPFTEKSLVIGGDAAWGSLGVEASIGTESELDVGLGLGLGVKLKIE</sequence>
<dbReference type="EMBL" id="JAFBER010000001">
    <property type="protein sequence ID" value="MBM7643965.1"/>
    <property type="molecule type" value="Genomic_DNA"/>
</dbReference>
<comment type="caution">
    <text evidence="1">The sequence shown here is derived from an EMBL/GenBank/DDBJ whole genome shotgun (WGS) entry which is preliminary data.</text>
</comment>
<protein>
    <recommendedName>
        <fullName evidence="3">WXG100 family type VII secretion target</fullName>
    </recommendedName>
</protein>
<keyword evidence="2" id="KW-1185">Reference proteome</keyword>
<name>A0ABS2PWN1_9BACL</name>
<proteinExistence type="predicted"/>
<reference evidence="1 2" key="1">
    <citation type="submission" date="2021-01" db="EMBL/GenBank/DDBJ databases">
        <title>Genomic Encyclopedia of Type Strains, Phase IV (KMG-IV): sequencing the most valuable type-strain genomes for metagenomic binning, comparative biology and taxonomic classification.</title>
        <authorList>
            <person name="Goeker M."/>
        </authorList>
    </citation>
    <scope>NUCLEOTIDE SEQUENCE [LARGE SCALE GENOMIC DNA]</scope>
    <source>
        <strain evidence="1 2">DSM 28236</strain>
    </source>
</reference>
<evidence type="ECO:0008006" key="3">
    <source>
        <dbReference type="Google" id="ProtNLM"/>
    </source>
</evidence>
<evidence type="ECO:0000313" key="2">
    <source>
        <dbReference type="Proteomes" id="UP000808914"/>
    </source>
</evidence>
<dbReference type="RefSeq" id="WP_205001928.1">
    <property type="nucleotide sequence ID" value="NZ_JAFBER010000001.1"/>
</dbReference>
<organism evidence="1 2">
    <name type="scientific">Scopulibacillus daqui</name>
    <dbReference type="NCBI Taxonomy" id="1469162"/>
    <lineage>
        <taxon>Bacteria</taxon>
        <taxon>Bacillati</taxon>
        <taxon>Bacillota</taxon>
        <taxon>Bacilli</taxon>
        <taxon>Bacillales</taxon>
        <taxon>Sporolactobacillaceae</taxon>
        <taxon>Scopulibacillus</taxon>
    </lineage>
</organism>
<dbReference type="Proteomes" id="UP000808914">
    <property type="component" value="Unassembled WGS sequence"/>
</dbReference>
<accession>A0ABS2PWN1</accession>